<gene>
    <name evidence="2" type="primary">yiaO_12</name>
    <name evidence="2" type="ORF">SDC9_119624</name>
</gene>
<proteinExistence type="predicted"/>
<keyword evidence="1" id="KW-0732">Signal</keyword>
<dbReference type="NCBIfam" id="NF037995">
    <property type="entry name" value="TRAP_S1"/>
    <property type="match status" value="1"/>
</dbReference>
<evidence type="ECO:0000256" key="1">
    <source>
        <dbReference type="ARBA" id="ARBA00022729"/>
    </source>
</evidence>
<accession>A0A645C5K0</accession>
<sequence length="327" mass="36141">MKKLSLCLIFVLIASVSLFAGGNSERSAAGPYQVKFSTENGAEDVESKALYEIKDILNKSGLFNVEVFIGGALGENDDTLEQAIQGAAIVTVSDPGRLMSFVPDFGIIQMPYLIDDISVINKLLETEIYKDWENQFESQGIKVLTSNWYSGPRNFVLNKAVDTPADLKGQKIRTIASPLFTESVNAMGAVATPMSWSEVYPGIEQKVIDGCEAQTPTVYASHIYEVSKYINKTEHFQLIGCPVIGTLTFDSWSKEAQDLFVKTFREIGVKYQGLVLGMIESQEKEMAEKGMVIRNVDKTPFKAAVQPVYEKLGYTDVLKKISKELGL</sequence>
<dbReference type="AlphaFoldDB" id="A0A645C5K0"/>
<name>A0A645C5K0_9ZZZZ</name>
<dbReference type="InterPro" id="IPR038404">
    <property type="entry name" value="TRAP_DctP_sf"/>
</dbReference>
<dbReference type="GO" id="GO:0055085">
    <property type="term" value="P:transmembrane transport"/>
    <property type="evidence" value="ECO:0007669"/>
    <property type="project" value="InterPro"/>
</dbReference>
<dbReference type="PANTHER" id="PTHR33376">
    <property type="match status" value="1"/>
</dbReference>
<dbReference type="CDD" id="cd13669">
    <property type="entry name" value="PBP2_TRAP_TM0322_like"/>
    <property type="match status" value="1"/>
</dbReference>
<dbReference type="InterPro" id="IPR018389">
    <property type="entry name" value="DctP_fam"/>
</dbReference>
<reference evidence="2" key="1">
    <citation type="submission" date="2019-08" db="EMBL/GenBank/DDBJ databases">
        <authorList>
            <person name="Kucharzyk K."/>
            <person name="Murdoch R.W."/>
            <person name="Higgins S."/>
            <person name="Loffler F."/>
        </authorList>
    </citation>
    <scope>NUCLEOTIDE SEQUENCE</scope>
</reference>
<dbReference type="Gene3D" id="3.40.190.170">
    <property type="entry name" value="Bacterial extracellular solute-binding protein, family 7"/>
    <property type="match status" value="1"/>
</dbReference>
<evidence type="ECO:0000313" key="2">
    <source>
        <dbReference type="EMBL" id="MPM72648.1"/>
    </source>
</evidence>
<dbReference type="PANTHER" id="PTHR33376:SF3">
    <property type="entry name" value="C4-DICARBOXYLATE-BINDING PROTEIN"/>
    <property type="match status" value="1"/>
</dbReference>
<dbReference type="EMBL" id="VSSQ01024870">
    <property type="protein sequence ID" value="MPM72648.1"/>
    <property type="molecule type" value="Genomic_DNA"/>
</dbReference>
<organism evidence="2">
    <name type="scientific">bioreactor metagenome</name>
    <dbReference type="NCBI Taxonomy" id="1076179"/>
    <lineage>
        <taxon>unclassified sequences</taxon>
        <taxon>metagenomes</taxon>
        <taxon>ecological metagenomes</taxon>
    </lineage>
</organism>
<comment type="caution">
    <text evidence="2">The sequence shown here is derived from an EMBL/GenBank/DDBJ whole genome shotgun (WGS) entry which is preliminary data.</text>
</comment>
<protein>
    <submittedName>
        <fullName evidence="2">2,3-diketo-L-gulonate-binding periplasmic protein YiaO</fullName>
    </submittedName>
</protein>
<dbReference type="Pfam" id="PF03480">
    <property type="entry name" value="DctP"/>
    <property type="match status" value="1"/>
</dbReference>